<name>A0ABU0NDV0_9MOLU</name>
<sequence length="408" mass="48814">MIVKVEFSHPKIEKKENKKSGKVHNHSFYKSGTYIDYITREQAVYIQKDNENKQSLKLEYQDKNVEWEKFLDSKTKAKFLNDDESKTGLYRLFSEQANDLSIEKEKKIVKQISDKQNIWEMTINPGQLGIDTFAIDKHEWNDTLNKNMKSFFKANKIDPNKITGHWAIHSNTKYPHIHLSFWEKYPDINGNYRKKGSFNKESVEKLKTMLETSLAYQEEHQDFYVIKNSIWDSRKELKELMKQQVRTSILYNSVRTIKKFYKNSKNKTYALSKRDEKVNEAIWDIFNYIKSNNSKLNKEYAKYELEIEEIKKANYSSSYLQQQAIEFANKELAEFESQIGNMIIKDCLEIETVDDIVPVYGGKNDLEKLFEKWEWEFENIQFWKKIEALKKFNKNFKQAENKPKYVRR</sequence>
<reference evidence="2" key="1">
    <citation type="submission" date="2023-07" db="EMBL/GenBank/DDBJ databases">
        <title>Genomic Encyclopedia of Type Strains, Phase IV (KMG-IV): sequencing the most valuable type-strain genomes for metagenomic binning, comparative biology and taxonomic classification.</title>
        <authorList>
            <person name="Goeker M."/>
        </authorList>
    </citation>
    <scope>NUCLEOTIDE SEQUENCE [LARGE SCALE GENOMIC DNA]</scope>
    <source>
        <strain evidence="2">DSM 22019</strain>
    </source>
</reference>
<gene>
    <name evidence="2" type="ORF">J2Z63_000245</name>
</gene>
<evidence type="ECO:0000256" key="1">
    <source>
        <dbReference type="SAM" id="Coils"/>
    </source>
</evidence>
<comment type="caution">
    <text evidence="2">The sequence shown here is derived from an EMBL/GenBank/DDBJ whole genome shotgun (WGS) entry which is preliminary data.</text>
</comment>
<organism evidence="2 3">
    <name type="scientific">Mycoplasma yeatsii</name>
    <dbReference type="NCBI Taxonomy" id="51365"/>
    <lineage>
        <taxon>Bacteria</taxon>
        <taxon>Bacillati</taxon>
        <taxon>Mycoplasmatota</taxon>
        <taxon>Mollicutes</taxon>
        <taxon>Mycoplasmataceae</taxon>
        <taxon>Mycoplasma</taxon>
    </lineage>
</organism>
<accession>A0ABU0NDV0</accession>
<keyword evidence="3" id="KW-1185">Reference proteome</keyword>
<dbReference type="RefSeq" id="WP_307444389.1">
    <property type="nucleotide sequence ID" value="NZ_JAUSWP010000001.1"/>
</dbReference>
<keyword evidence="1" id="KW-0175">Coiled coil</keyword>
<dbReference type="EMBL" id="JAUSWP010000001">
    <property type="protein sequence ID" value="MDQ0567624.1"/>
    <property type="molecule type" value="Genomic_DNA"/>
</dbReference>
<feature type="coiled-coil region" evidence="1">
    <location>
        <begin position="293"/>
        <end position="345"/>
    </location>
</feature>
<proteinExistence type="predicted"/>
<evidence type="ECO:0000313" key="3">
    <source>
        <dbReference type="Proteomes" id="UP001236620"/>
    </source>
</evidence>
<evidence type="ECO:0000313" key="2">
    <source>
        <dbReference type="EMBL" id="MDQ0567624.1"/>
    </source>
</evidence>
<dbReference type="Proteomes" id="UP001236620">
    <property type="component" value="Unassembled WGS sequence"/>
</dbReference>
<protein>
    <submittedName>
        <fullName evidence="2">Uncharacterized protein</fullName>
    </submittedName>
</protein>